<evidence type="ECO:0000256" key="5">
    <source>
        <dbReference type="ARBA" id="ARBA00023139"/>
    </source>
</evidence>
<dbReference type="PANTHER" id="PTHR30429">
    <property type="entry name" value="D-METHIONINE-BINDING LIPOPROTEIN METQ"/>
    <property type="match status" value="1"/>
</dbReference>
<dbReference type="OrthoDB" id="9812878at2"/>
<keyword evidence="9" id="KW-1185">Reference proteome</keyword>
<dbReference type="PANTHER" id="PTHR30429:SF3">
    <property type="entry name" value="LIPOPROTEIN"/>
    <property type="match status" value="1"/>
</dbReference>
<evidence type="ECO:0000256" key="2">
    <source>
        <dbReference type="ARBA" id="ARBA00008973"/>
    </source>
</evidence>
<name>A0A516Q2X4_9ACTN</name>
<evidence type="ECO:0000313" key="8">
    <source>
        <dbReference type="EMBL" id="QDP97780.1"/>
    </source>
</evidence>
<organism evidence="8 9">
    <name type="scientific">Microlunatus elymi</name>
    <dbReference type="NCBI Taxonomy" id="2596828"/>
    <lineage>
        <taxon>Bacteria</taxon>
        <taxon>Bacillati</taxon>
        <taxon>Actinomycetota</taxon>
        <taxon>Actinomycetes</taxon>
        <taxon>Propionibacteriales</taxon>
        <taxon>Propionibacteriaceae</taxon>
        <taxon>Microlunatus</taxon>
    </lineage>
</organism>
<dbReference type="AlphaFoldDB" id="A0A516Q2X4"/>
<dbReference type="GO" id="GO:0016020">
    <property type="term" value="C:membrane"/>
    <property type="evidence" value="ECO:0007669"/>
    <property type="project" value="UniProtKB-SubCell"/>
</dbReference>
<dbReference type="Gene3D" id="3.40.190.10">
    <property type="entry name" value="Periplasmic binding protein-like II"/>
    <property type="match status" value="2"/>
</dbReference>
<dbReference type="RefSeq" id="WP_143987735.1">
    <property type="nucleotide sequence ID" value="NZ_CP041692.1"/>
</dbReference>
<dbReference type="Pfam" id="PF03180">
    <property type="entry name" value="Lipoprotein_9"/>
    <property type="match status" value="1"/>
</dbReference>
<dbReference type="KEGG" id="mik:FOE78_19370"/>
<proteinExistence type="inferred from homology"/>
<feature type="chain" id="PRO_5039635158" evidence="7">
    <location>
        <begin position="22"/>
        <end position="301"/>
    </location>
</feature>
<evidence type="ECO:0000256" key="1">
    <source>
        <dbReference type="ARBA" id="ARBA00004635"/>
    </source>
</evidence>
<evidence type="ECO:0000256" key="6">
    <source>
        <dbReference type="ARBA" id="ARBA00023288"/>
    </source>
</evidence>
<dbReference type="SUPFAM" id="SSF53850">
    <property type="entry name" value="Periplasmic binding protein-like II"/>
    <property type="match status" value="1"/>
</dbReference>
<reference evidence="8 9" key="1">
    <citation type="submission" date="2019-07" db="EMBL/GenBank/DDBJ databases">
        <title>Microlunatus dokdonensis sp. nov. isolated from the rhizospheric soil of the wild plant Elymus tsukushiensis.</title>
        <authorList>
            <person name="Ghim S.-Y."/>
            <person name="Hwang Y.-J."/>
            <person name="Son J.-S."/>
            <person name="Shin J.-H."/>
        </authorList>
    </citation>
    <scope>NUCLEOTIDE SEQUENCE [LARGE SCALE GENOMIC DNA]</scope>
    <source>
        <strain evidence="8 9">KUDC0627</strain>
    </source>
</reference>
<keyword evidence="6" id="KW-0449">Lipoprotein</keyword>
<dbReference type="EMBL" id="CP041692">
    <property type="protein sequence ID" value="QDP97780.1"/>
    <property type="molecule type" value="Genomic_DNA"/>
</dbReference>
<dbReference type="Proteomes" id="UP000319263">
    <property type="component" value="Chromosome"/>
</dbReference>
<comment type="subcellular location">
    <subcellularLocation>
        <location evidence="1">Membrane</location>
        <topology evidence="1">Lipid-anchor</topology>
    </subcellularLocation>
</comment>
<evidence type="ECO:0000313" key="9">
    <source>
        <dbReference type="Proteomes" id="UP000319263"/>
    </source>
</evidence>
<keyword evidence="3 7" id="KW-0732">Signal</keyword>
<feature type="signal peptide" evidence="7">
    <location>
        <begin position="1"/>
        <end position="21"/>
    </location>
</feature>
<comment type="similarity">
    <text evidence="2">Belongs to the NlpA lipoprotein family.</text>
</comment>
<keyword evidence="4" id="KW-0472">Membrane</keyword>
<sequence>MSTSDLVRRLPRVLGVFAASAALLFAAACGSDTGSQAGDANQTVKIGVTDGAEPYWQTYKQKAQQEGIKVELVNFSDYNQPNPALAQKQLDLNEFQHLQYLADYNVQSNQDLVPIGATAVYPLPLYSKKHSAVDQIPAGGKVAIPNDPTNQARALLVLQAAKLITLKDGGNSLSTPADVEASSKVTVVPVNASQTAASLASVDAAIVNNNYATAAKLTKDQIIYTDDANAPEFKPYINAFVARAADKNNPTYLKLAKLYHDPEVVAAVKKDLGTDGTFKTNSESDLQTTLTTIEDQIKANR</sequence>
<gene>
    <name evidence="8" type="ORF">FOE78_19370</name>
</gene>
<evidence type="ECO:0000256" key="3">
    <source>
        <dbReference type="ARBA" id="ARBA00022729"/>
    </source>
</evidence>
<accession>A0A516Q2X4</accession>
<evidence type="ECO:0000256" key="4">
    <source>
        <dbReference type="ARBA" id="ARBA00023136"/>
    </source>
</evidence>
<keyword evidence="5" id="KW-0564">Palmitate</keyword>
<dbReference type="InterPro" id="IPR004872">
    <property type="entry name" value="Lipoprotein_NlpA"/>
</dbReference>
<protein>
    <submittedName>
        <fullName evidence="8">Methionine ABC transporter substrate-binding protein</fullName>
    </submittedName>
</protein>
<evidence type="ECO:0000256" key="7">
    <source>
        <dbReference type="SAM" id="SignalP"/>
    </source>
</evidence>